<dbReference type="FunFam" id="3.40.50.12350:FF:000003">
    <property type="entry name" value="Eyes absent homolog"/>
    <property type="match status" value="1"/>
</dbReference>
<keyword evidence="3 9" id="KW-0479">Metal-binding</keyword>
<keyword evidence="5 9" id="KW-0460">Magnesium</keyword>
<dbReference type="NCBIfam" id="TIGR01658">
    <property type="entry name" value="EYA-cons_domain"/>
    <property type="match status" value="1"/>
</dbReference>
<feature type="region of interest" description="Disordered" evidence="10">
    <location>
        <begin position="1"/>
        <end position="20"/>
    </location>
</feature>
<dbReference type="InterPro" id="IPR028472">
    <property type="entry name" value="EYA"/>
</dbReference>
<dbReference type="GO" id="GO:0030154">
    <property type="term" value="P:cell differentiation"/>
    <property type="evidence" value="ECO:0007669"/>
    <property type="project" value="TreeGrafter"/>
</dbReference>
<evidence type="ECO:0000256" key="10">
    <source>
        <dbReference type="SAM" id="MobiDB-lite"/>
    </source>
</evidence>
<accession>A0A843VJZ8</accession>
<gene>
    <name evidence="11" type="ORF">Taro_026590</name>
</gene>
<dbReference type="InterPro" id="IPR006545">
    <property type="entry name" value="EYA_dom"/>
</dbReference>
<dbReference type="InterPro" id="IPR038102">
    <property type="entry name" value="EYA_dom_sf"/>
</dbReference>
<feature type="region of interest" description="Disordered" evidence="10">
    <location>
        <begin position="65"/>
        <end position="85"/>
    </location>
</feature>
<protein>
    <recommendedName>
        <fullName evidence="2">protein-tyrosine-phosphatase</fullName>
        <ecNumber evidence="2">3.1.3.48</ecNumber>
    </recommendedName>
</protein>
<dbReference type="OrthoDB" id="167668at2759"/>
<dbReference type="GO" id="GO:0004725">
    <property type="term" value="F:protein tyrosine phosphatase activity"/>
    <property type="evidence" value="ECO:0007669"/>
    <property type="project" value="UniProtKB-EC"/>
</dbReference>
<dbReference type="PANTHER" id="PTHR10190:SF16">
    <property type="entry name" value="DEVELOPMENTAL PROTEIN EYES ABSENT"/>
    <property type="match status" value="1"/>
</dbReference>
<dbReference type="Proteomes" id="UP000652761">
    <property type="component" value="Unassembled WGS sequence"/>
</dbReference>
<evidence type="ECO:0000256" key="9">
    <source>
        <dbReference type="PIRSR" id="PIRSR628472-2"/>
    </source>
</evidence>
<dbReference type="Gene3D" id="3.40.50.12350">
    <property type="match status" value="1"/>
</dbReference>
<comment type="catalytic activity">
    <reaction evidence="7">
        <text>O-phospho-L-tyrosyl-[protein] + H2O = L-tyrosyl-[protein] + phosphate</text>
        <dbReference type="Rhea" id="RHEA:10684"/>
        <dbReference type="Rhea" id="RHEA-COMP:10136"/>
        <dbReference type="Rhea" id="RHEA-COMP:20101"/>
        <dbReference type="ChEBI" id="CHEBI:15377"/>
        <dbReference type="ChEBI" id="CHEBI:43474"/>
        <dbReference type="ChEBI" id="CHEBI:46858"/>
        <dbReference type="ChEBI" id="CHEBI:61978"/>
        <dbReference type="EC" id="3.1.3.48"/>
    </reaction>
</comment>
<evidence type="ECO:0000256" key="8">
    <source>
        <dbReference type="PIRSR" id="PIRSR628472-1"/>
    </source>
</evidence>
<comment type="caution">
    <text evidence="11">The sequence shown here is derived from an EMBL/GenBank/DDBJ whole genome shotgun (WGS) entry which is preliminary data.</text>
</comment>
<proteinExistence type="inferred from homology"/>
<evidence type="ECO:0000256" key="3">
    <source>
        <dbReference type="ARBA" id="ARBA00022723"/>
    </source>
</evidence>
<dbReference type="GO" id="GO:0046872">
    <property type="term" value="F:metal ion binding"/>
    <property type="evidence" value="ECO:0007669"/>
    <property type="project" value="UniProtKB-KW"/>
</dbReference>
<evidence type="ECO:0000256" key="4">
    <source>
        <dbReference type="ARBA" id="ARBA00022801"/>
    </source>
</evidence>
<dbReference type="GO" id="GO:0005634">
    <property type="term" value="C:nucleus"/>
    <property type="evidence" value="ECO:0007669"/>
    <property type="project" value="TreeGrafter"/>
</dbReference>
<keyword evidence="4" id="KW-0378">Hydrolase</keyword>
<evidence type="ECO:0000256" key="2">
    <source>
        <dbReference type="ARBA" id="ARBA00013064"/>
    </source>
</evidence>
<reference evidence="11" key="1">
    <citation type="submission" date="2017-07" db="EMBL/GenBank/DDBJ databases">
        <title>Taro Niue Genome Assembly and Annotation.</title>
        <authorList>
            <person name="Atibalentja N."/>
            <person name="Keating K."/>
            <person name="Fields C.J."/>
        </authorList>
    </citation>
    <scope>NUCLEOTIDE SEQUENCE</scope>
    <source>
        <strain evidence="11">Niue_2</strain>
        <tissue evidence="11">Leaf</tissue>
    </source>
</reference>
<dbReference type="EMBL" id="NMUH01001613">
    <property type="protein sequence ID" value="MQL93940.1"/>
    <property type="molecule type" value="Genomic_DNA"/>
</dbReference>
<feature type="binding site" evidence="9">
    <location>
        <position position="383"/>
    </location>
    <ligand>
        <name>Mg(2+)</name>
        <dbReference type="ChEBI" id="CHEBI:18420"/>
    </ligand>
</feature>
<comment type="similarity">
    <text evidence="1">Belongs to the HAD-like hydrolase superfamily. EYA family.</text>
</comment>
<evidence type="ECO:0000256" key="1">
    <source>
        <dbReference type="ARBA" id="ARBA00010501"/>
    </source>
</evidence>
<dbReference type="PANTHER" id="PTHR10190">
    <property type="entry name" value="EYES ABSENT"/>
    <property type="match status" value="1"/>
</dbReference>
<feature type="binding site" evidence="9">
    <location>
        <position position="148"/>
    </location>
    <ligand>
        <name>Mg(2+)</name>
        <dbReference type="ChEBI" id="CHEBI:18420"/>
    </ligand>
</feature>
<evidence type="ECO:0000313" key="11">
    <source>
        <dbReference type="EMBL" id="MQL93940.1"/>
    </source>
</evidence>
<feature type="non-terminal residue" evidence="11">
    <location>
        <position position="438"/>
    </location>
</feature>
<feature type="active site" description="Nucleophile" evidence="8">
    <location>
        <position position="148"/>
    </location>
</feature>
<evidence type="ECO:0000256" key="6">
    <source>
        <dbReference type="ARBA" id="ARBA00022912"/>
    </source>
</evidence>
<organism evidence="11 12">
    <name type="scientific">Colocasia esculenta</name>
    <name type="common">Wild taro</name>
    <name type="synonym">Arum esculentum</name>
    <dbReference type="NCBI Taxonomy" id="4460"/>
    <lineage>
        <taxon>Eukaryota</taxon>
        <taxon>Viridiplantae</taxon>
        <taxon>Streptophyta</taxon>
        <taxon>Embryophyta</taxon>
        <taxon>Tracheophyta</taxon>
        <taxon>Spermatophyta</taxon>
        <taxon>Magnoliopsida</taxon>
        <taxon>Liliopsida</taxon>
        <taxon>Araceae</taxon>
        <taxon>Aroideae</taxon>
        <taxon>Colocasieae</taxon>
        <taxon>Colocasia</taxon>
    </lineage>
</organism>
<dbReference type="GO" id="GO:0045739">
    <property type="term" value="P:positive regulation of DNA repair"/>
    <property type="evidence" value="ECO:0007669"/>
    <property type="project" value="TreeGrafter"/>
</dbReference>
<dbReference type="EC" id="3.1.3.48" evidence="2"/>
<feature type="binding site" evidence="9">
    <location>
        <position position="150"/>
    </location>
    <ligand>
        <name>Mg(2+)</name>
        <dbReference type="ChEBI" id="CHEBI:18420"/>
    </ligand>
</feature>
<keyword evidence="6" id="KW-0904">Protein phosphatase</keyword>
<evidence type="ECO:0000256" key="5">
    <source>
        <dbReference type="ARBA" id="ARBA00022842"/>
    </source>
</evidence>
<sequence length="438" mass="48943">RWGLGLVPRGAHGTASASGHSVCTRSPPITRWPYICQCPPRGPRPSHPISVDSIAQEEPAIKKGPCDEVASSPCGGRAGRGEAAEEELGRAVQREEDRERFPASGALGKGCTCEMDRSMGNVTTYPTQNGTASAVCNGNRRINVYIWDMDETLILLKSLLDGTYGGSFRGSKDVQKGKEIGKLWETHILEVCDKYFFYQQIENYNEPFLAAVSDYDDGRDLSDYDFFNDGLCDPYDDANKRKLAYRHRIIGQKYAQGLRDVLDEGMIKLWNDLYNLTDSYTDGWLSSARTTLDQILHGRICIADQAGLDNATNFAVPKCENINFLVTSGSLIPSLVKCLLFRFDGLISHENVYSSWEVGKLQCFRWIKERFKGAKVQFCAIGDGIEECRAAEVMQWPFVKVDFCPSGTHRFPGLTKTMLQYYMEVIYGESNAEDGDDI</sequence>
<keyword evidence="12" id="KW-1185">Reference proteome</keyword>
<name>A0A843VJZ8_COLES</name>
<evidence type="ECO:0000313" key="12">
    <source>
        <dbReference type="Proteomes" id="UP000652761"/>
    </source>
</evidence>
<dbReference type="AlphaFoldDB" id="A0A843VJZ8"/>
<evidence type="ECO:0000256" key="7">
    <source>
        <dbReference type="ARBA" id="ARBA00051722"/>
    </source>
</evidence>
<comment type="cofactor">
    <cofactor evidence="9">
        <name>Mg(2+)</name>
        <dbReference type="ChEBI" id="CHEBI:18420"/>
    </cofactor>
    <text evidence="9">Binds 1 Mg(2+) ion per subunit.</text>
</comment>
<feature type="active site" description="Proton donor" evidence="8">
    <location>
        <position position="150"/>
    </location>
</feature>